<evidence type="ECO:0000256" key="1">
    <source>
        <dbReference type="ARBA" id="ARBA00006484"/>
    </source>
</evidence>
<dbReference type="Proteomes" id="UP001305779">
    <property type="component" value="Unassembled WGS sequence"/>
</dbReference>
<reference evidence="3 4" key="1">
    <citation type="journal article" date="2023" name="G3 (Bethesda)">
        <title>A chromosome-level genome assembly of Zasmidium syzygii isolated from banana leaves.</title>
        <authorList>
            <person name="van Westerhoven A.C."/>
            <person name="Mehrabi R."/>
            <person name="Talebi R."/>
            <person name="Steentjes M.B.F."/>
            <person name="Corcolon B."/>
            <person name="Chong P.A."/>
            <person name="Kema G.H.J."/>
            <person name="Seidl M.F."/>
        </authorList>
    </citation>
    <scope>NUCLEOTIDE SEQUENCE [LARGE SCALE GENOMIC DNA]</scope>
    <source>
        <strain evidence="3 4">P124</strain>
    </source>
</reference>
<sequence length="231" mass="25110">MSPPSSTRPILLLLGFGPGIGLHTALAFARTSHFGTIVLVSRHSARLAQEKAQVETESEGRVNVVTFAVDLSDFEALRRMLSEVEKLGTLGCVLFNAARIQPGEVLTAPVDELEEDFRVTTLALYLVAQWCIPLLRQSGLPSPSLIVTNSHLPEDPIPELLSLSAVKASQQNVVHSLRKAFGEEVHIGCVKVAGLVRAEAERLNPGRIGEEIVGFYERGREGWGGDLVLRE</sequence>
<keyword evidence="4" id="KW-1185">Reference proteome</keyword>
<keyword evidence="2" id="KW-0560">Oxidoreductase</keyword>
<dbReference type="Gene3D" id="3.40.50.720">
    <property type="entry name" value="NAD(P)-binding Rossmann-like Domain"/>
    <property type="match status" value="1"/>
</dbReference>
<dbReference type="InterPro" id="IPR002347">
    <property type="entry name" value="SDR_fam"/>
</dbReference>
<evidence type="ECO:0008006" key="5">
    <source>
        <dbReference type="Google" id="ProtNLM"/>
    </source>
</evidence>
<dbReference type="SUPFAM" id="SSF51735">
    <property type="entry name" value="NAD(P)-binding Rossmann-fold domains"/>
    <property type="match status" value="1"/>
</dbReference>
<accession>A0ABR0E0I5</accession>
<organism evidence="3 4">
    <name type="scientific">Zasmidium cellare</name>
    <name type="common">Wine cellar mold</name>
    <name type="synonym">Racodium cellare</name>
    <dbReference type="NCBI Taxonomy" id="395010"/>
    <lineage>
        <taxon>Eukaryota</taxon>
        <taxon>Fungi</taxon>
        <taxon>Dikarya</taxon>
        <taxon>Ascomycota</taxon>
        <taxon>Pezizomycotina</taxon>
        <taxon>Dothideomycetes</taxon>
        <taxon>Dothideomycetidae</taxon>
        <taxon>Mycosphaerellales</taxon>
        <taxon>Mycosphaerellaceae</taxon>
        <taxon>Zasmidium</taxon>
    </lineage>
</organism>
<dbReference type="PANTHER" id="PTHR43669">
    <property type="entry name" value="5-KETO-D-GLUCONATE 5-REDUCTASE"/>
    <property type="match status" value="1"/>
</dbReference>
<comment type="similarity">
    <text evidence="1">Belongs to the short-chain dehydrogenases/reductases (SDR) family.</text>
</comment>
<dbReference type="Pfam" id="PF00106">
    <property type="entry name" value="adh_short"/>
    <property type="match status" value="1"/>
</dbReference>
<dbReference type="EMBL" id="JAXOVC010000013">
    <property type="protein sequence ID" value="KAK4494770.1"/>
    <property type="molecule type" value="Genomic_DNA"/>
</dbReference>
<dbReference type="PANTHER" id="PTHR43669:SF3">
    <property type="entry name" value="ALCOHOL DEHYDROGENASE, PUTATIVE (AFU_ORTHOLOGUE AFUA_3G03445)-RELATED"/>
    <property type="match status" value="1"/>
</dbReference>
<evidence type="ECO:0000256" key="2">
    <source>
        <dbReference type="ARBA" id="ARBA00023002"/>
    </source>
</evidence>
<dbReference type="CDD" id="cd05233">
    <property type="entry name" value="SDR_c"/>
    <property type="match status" value="1"/>
</dbReference>
<protein>
    <recommendedName>
        <fullName evidence="5">NAD(P)-binding protein</fullName>
    </recommendedName>
</protein>
<evidence type="ECO:0000313" key="3">
    <source>
        <dbReference type="EMBL" id="KAK4494770.1"/>
    </source>
</evidence>
<name>A0ABR0E0I5_ZASCE</name>
<proteinExistence type="inferred from homology"/>
<dbReference type="InterPro" id="IPR036291">
    <property type="entry name" value="NAD(P)-bd_dom_sf"/>
</dbReference>
<gene>
    <name evidence="3" type="ORF">PRZ48_014126</name>
</gene>
<evidence type="ECO:0000313" key="4">
    <source>
        <dbReference type="Proteomes" id="UP001305779"/>
    </source>
</evidence>
<comment type="caution">
    <text evidence="3">The sequence shown here is derived from an EMBL/GenBank/DDBJ whole genome shotgun (WGS) entry which is preliminary data.</text>
</comment>